<proteinExistence type="predicted"/>
<dbReference type="InterPro" id="IPR001763">
    <property type="entry name" value="Rhodanese-like_dom"/>
</dbReference>
<name>A0ABZ2KRR8_9BACT</name>
<dbReference type="Proteomes" id="UP001379533">
    <property type="component" value="Chromosome"/>
</dbReference>
<dbReference type="CDD" id="cd00158">
    <property type="entry name" value="RHOD"/>
    <property type="match status" value="1"/>
</dbReference>
<reference evidence="2 3" key="1">
    <citation type="submission" date="2021-12" db="EMBL/GenBank/DDBJ databases">
        <title>Discovery of the Pendulisporaceae a myxobacterial family with distinct sporulation behavior and unique specialized metabolism.</title>
        <authorList>
            <person name="Garcia R."/>
            <person name="Popoff A."/>
            <person name="Bader C.D."/>
            <person name="Loehr J."/>
            <person name="Walesch S."/>
            <person name="Walt C."/>
            <person name="Boldt J."/>
            <person name="Bunk B."/>
            <person name="Haeckl F.J.F.P.J."/>
            <person name="Gunesch A.P."/>
            <person name="Birkelbach J."/>
            <person name="Nuebel U."/>
            <person name="Pietschmann T."/>
            <person name="Bach T."/>
            <person name="Mueller R."/>
        </authorList>
    </citation>
    <scope>NUCLEOTIDE SEQUENCE [LARGE SCALE GENOMIC DNA]</scope>
    <source>
        <strain evidence="2 3">MSr12523</strain>
    </source>
</reference>
<dbReference type="SUPFAM" id="SSF52821">
    <property type="entry name" value="Rhodanese/Cell cycle control phosphatase"/>
    <property type="match status" value="1"/>
</dbReference>
<dbReference type="Pfam" id="PF00581">
    <property type="entry name" value="Rhodanese"/>
    <property type="match status" value="1"/>
</dbReference>
<dbReference type="PANTHER" id="PTHR43031:SF17">
    <property type="entry name" value="SULFURTRANSFERASE YTWF-RELATED"/>
    <property type="match status" value="1"/>
</dbReference>
<dbReference type="PROSITE" id="PS50206">
    <property type="entry name" value="RHODANESE_3"/>
    <property type="match status" value="1"/>
</dbReference>
<dbReference type="InterPro" id="IPR050229">
    <property type="entry name" value="GlpE_sulfurtransferase"/>
</dbReference>
<accession>A0ABZ2KRR8</accession>
<dbReference type="SMART" id="SM00450">
    <property type="entry name" value="RHOD"/>
    <property type="match status" value="1"/>
</dbReference>
<dbReference type="EMBL" id="CP089982">
    <property type="protein sequence ID" value="WXB00271.1"/>
    <property type="molecule type" value="Genomic_DNA"/>
</dbReference>
<protein>
    <submittedName>
        <fullName evidence="2">Rhodanese-like domain-containing protein</fullName>
    </submittedName>
</protein>
<organism evidence="2 3">
    <name type="scientific">Pendulispora brunnea</name>
    <dbReference type="NCBI Taxonomy" id="2905690"/>
    <lineage>
        <taxon>Bacteria</taxon>
        <taxon>Pseudomonadati</taxon>
        <taxon>Myxococcota</taxon>
        <taxon>Myxococcia</taxon>
        <taxon>Myxococcales</taxon>
        <taxon>Sorangiineae</taxon>
        <taxon>Pendulisporaceae</taxon>
        <taxon>Pendulispora</taxon>
    </lineage>
</organism>
<keyword evidence="3" id="KW-1185">Reference proteome</keyword>
<dbReference type="Gene3D" id="3.40.250.10">
    <property type="entry name" value="Rhodanese-like domain"/>
    <property type="match status" value="1"/>
</dbReference>
<gene>
    <name evidence="2" type="ORF">LZC95_44355</name>
</gene>
<dbReference type="PANTHER" id="PTHR43031">
    <property type="entry name" value="FAD-DEPENDENT OXIDOREDUCTASE"/>
    <property type="match status" value="1"/>
</dbReference>
<evidence type="ECO:0000259" key="1">
    <source>
        <dbReference type="PROSITE" id="PS50206"/>
    </source>
</evidence>
<sequence length="93" mass="10609">MIDRGDKFELFDVRTPEERAIASLKMARHLDDDGVDYLQGLPKDATIVFHCHHGMRSRAAAERFLSTGFTRVFNLEGGIDAWSRDIDPSVPRY</sequence>
<evidence type="ECO:0000313" key="3">
    <source>
        <dbReference type="Proteomes" id="UP001379533"/>
    </source>
</evidence>
<dbReference type="InterPro" id="IPR036873">
    <property type="entry name" value="Rhodanese-like_dom_sf"/>
</dbReference>
<evidence type="ECO:0000313" key="2">
    <source>
        <dbReference type="EMBL" id="WXB00271.1"/>
    </source>
</evidence>
<feature type="domain" description="Rhodanese" evidence="1">
    <location>
        <begin position="4"/>
        <end position="91"/>
    </location>
</feature>